<organism evidence="1 2">
    <name type="scientific">Solimonas aquatica</name>
    <dbReference type="NCBI Taxonomy" id="489703"/>
    <lineage>
        <taxon>Bacteria</taxon>
        <taxon>Pseudomonadati</taxon>
        <taxon>Pseudomonadota</taxon>
        <taxon>Gammaproteobacteria</taxon>
        <taxon>Nevskiales</taxon>
        <taxon>Nevskiaceae</taxon>
        <taxon>Solimonas</taxon>
    </lineage>
</organism>
<dbReference type="CDD" id="cd00657">
    <property type="entry name" value="Ferritin_like"/>
    <property type="match status" value="1"/>
</dbReference>
<dbReference type="EMBL" id="FOFS01000001">
    <property type="protein sequence ID" value="SEP73229.1"/>
    <property type="molecule type" value="Genomic_DNA"/>
</dbReference>
<dbReference type="AlphaFoldDB" id="A0A1H9A989"/>
<dbReference type="InterPro" id="IPR012347">
    <property type="entry name" value="Ferritin-like"/>
</dbReference>
<proteinExistence type="predicted"/>
<evidence type="ECO:0000313" key="1">
    <source>
        <dbReference type="EMBL" id="SEP73229.1"/>
    </source>
</evidence>
<dbReference type="STRING" id="489703.SAMN04488038_101319"/>
<reference evidence="1 2" key="1">
    <citation type="submission" date="2016-10" db="EMBL/GenBank/DDBJ databases">
        <authorList>
            <person name="de Groot N.N."/>
        </authorList>
    </citation>
    <scope>NUCLEOTIDE SEQUENCE [LARGE SCALE GENOMIC DNA]</scope>
    <source>
        <strain evidence="1 2">DSM 25927</strain>
    </source>
</reference>
<accession>A0A1H9A989</accession>
<keyword evidence="2" id="KW-1185">Reference proteome</keyword>
<dbReference type="InterPro" id="IPR006311">
    <property type="entry name" value="TAT_signal"/>
</dbReference>
<dbReference type="Proteomes" id="UP000199233">
    <property type="component" value="Unassembled WGS sequence"/>
</dbReference>
<dbReference type="PROSITE" id="PS51318">
    <property type="entry name" value="TAT"/>
    <property type="match status" value="1"/>
</dbReference>
<dbReference type="RefSeq" id="WP_093281059.1">
    <property type="nucleotide sequence ID" value="NZ_FOFS01000001.1"/>
</dbReference>
<dbReference type="Pfam" id="PF13668">
    <property type="entry name" value="Ferritin_2"/>
    <property type="match status" value="1"/>
</dbReference>
<sequence length="202" mass="21021">MSDTQIPSTLIDVGGSRRSFLRRSALLSGAAVALLGGVPLRGIAAHNDAQASSDVNILNVALGLEHEGIAAYQIGAGSGLLDKPTLAVASLFLSHHEGHREVLMGAIKKMGGTPVAAKTTDEYKASEKLNVKAIKTAADVLRLAQRLELGAANAYIGVMPSFTDRSLSQVAGRLIADETMHWTALTQALGEALPKPTLSFGA</sequence>
<dbReference type="OrthoDB" id="7571942at2"/>
<dbReference type="SUPFAM" id="SSF47240">
    <property type="entry name" value="Ferritin-like"/>
    <property type="match status" value="1"/>
</dbReference>
<gene>
    <name evidence="1" type="ORF">SAMN04488038_101319</name>
</gene>
<name>A0A1H9A989_9GAMM</name>
<dbReference type="Gene3D" id="1.20.1260.10">
    <property type="match status" value="1"/>
</dbReference>
<protein>
    <submittedName>
        <fullName evidence="1">Ferritin-like domain-containing protein</fullName>
    </submittedName>
</protein>
<evidence type="ECO:0000313" key="2">
    <source>
        <dbReference type="Proteomes" id="UP000199233"/>
    </source>
</evidence>
<dbReference type="InterPro" id="IPR009078">
    <property type="entry name" value="Ferritin-like_SF"/>
</dbReference>